<dbReference type="Pfam" id="PF00169">
    <property type="entry name" value="PH"/>
    <property type="match status" value="1"/>
</dbReference>
<feature type="compositionally biased region" description="Low complexity" evidence="3">
    <location>
        <begin position="1980"/>
        <end position="1995"/>
    </location>
</feature>
<feature type="compositionally biased region" description="Polar residues" evidence="3">
    <location>
        <begin position="1996"/>
        <end position="2011"/>
    </location>
</feature>
<feature type="compositionally biased region" description="Low complexity" evidence="3">
    <location>
        <begin position="216"/>
        <end position="227"/>
    </location>
</feature>
<evidence type="ECO:0000259" key="5">
    <source>
        <dbReference type="PROSITE" id="PS50010"/>
    </source>
</evidence>
<feature type="compositionally biased region" description="Low complexity" evidence="3">
    <location>
        <begin position="488"/>
        <end position="497"/>
    </location>
</feature>
<feature type="compositionally biased region" description="Polar residues" evidence="3">
    <location>
        <begin position="174"/>
        <end position="184"/>
    </location>
</feature>
<feature type="region of interest" description="Disordered" evidence="3">
    <location>
        <begin position="645"/>
        <end position="719"/>
    </location>
</feature>
<accession>A0A6J3C997</accession>
<dbReference type="SMART" id="SM00233">
    <property type="entry name" value="PH"/>
    <property type="match status" value="2"/>
</dbReference>
<feature type="compositionally biased region" description="Basic and acidic residues" evidence="3">
    <location>
        <begin position="2053"/>
        <end position="2073"/>
    </location>
</feature>
<dbReference type="PROSITE" id="PS50010">
    <property type="entry name" value="DH_2"/>
    <property type="match status" value="1"/>
</dbReference>
<evidence type="ECO:0000259" key="6">
    <source>
        <dbReference type="PROSITE" id="PS50106"/>
    </source>
</evidence>
<dbReference type="FunCoup" id="A0A6J3C997">
    <property type="interactions" value="160"/>
</dbReference>
<dbReference type="SUPFAM" id="SSF50729">
    <property type="entry name" value="PH domain-like"/>
    <property type="match status" value="3"/>
</dbReference>
<dbReference type="Gene3D" id="1.20.900.10">
    <property type="entry name" value="Dbl homology (DH) domain"/>
    <property type="match status" value="1"/>
</dbReference>
<dbReference type="Gene3D" id="2.30.42.10">
    <property type="match status" value="1"/>
</dbReference>
<dbReference type="InParanoid" id="A0A6J3C997"/>
<feature type="compositionally biased region" description="Basic and acidic residues" evidence="3">
    <location>
        <begin position="1948"/>
        <end position="1959"/>
    </location>
</feature>
<feature type="compositionally biased region" description="Basic and acidic residues" evidence="3">
    <location>
        <begin position="1854"/>
        <end position="1866"/>
    </location>
</feature>
<dbReference type="SMART" id="SM00228">
    <property type="entry name" value="PDZ"/>
    <property type="match status" value="1"/>
</dbReference>
<dbReference type="GO" id="GO:0007264">
    <property type="term" value="P:small GTPase-mediated signal transduction"/>
    <property type="evidence" value="ECO:0007669"/>
    <property type="project" value="InterPro"/>
</dbReference>
<feature type="compositionally biased region" description="Basic and acidic residues" evidence="3">
    <location>
        <begin position="786"/>
        <end position="809"/>
    </location>
</feature>
<organism evidence="9 10">
    <name type="scientific">Galleria mellonella</name>
    <name type="common">Greater wax moth</name>
    <dbReference type="NCBI Taxonomy" id="7137"/>
    <lineage>
        <taxon>Eukaryota</taxon>
        <taxon>Metazoa</taxon>
        <taxon>Ecdysozoa</taxon>
        <taxon>Arthropoda</taxon>
        <taxon>Hexapoda</taxon>
        <taxon>Insecta</taxon>
        <taxon>Pterygota</taxon>
        <taxon>Neoptera</taxon>
        <taxon>Endopterygota</taxon>
        <taxon>Lepidoptera</taxon>
        <taxon>Glossata</taxon>
        <taxon>Ditrysia</taxon>
        <taxon>Pyraloidea</taxon>
        <taxon>Pyralidae</taxon>
        <taxon>Galleriinae</taxon>
        <taxon>Galleria</taxon>
    </lineage>
</organism>
<dbReference type="RefSeq" id="XP_031769292.1">
    <property type="nucleotide sequence ID" value="XM_031913432.1"/>
</dbReference>
<feature type="region of interest" description="Disordered" evidence="3">
    <location>
        <begin position="1133"/>
        <end position="1161"/>
    </location>
</feature>
<keyword evidence="1" id="KW-0344">Guanine-nucleotide releasing factor</keyword>
<dbReference type="SMART" id="SM00325">
    <property type="entry name" value="RhoGEF"/>
    <property type="match status" value="1"/>
</dbReference>
<dbReference type="GO" id="GO:0005085">
    <property type="term" value="F:guanyl-nucleotide exchange factor activity"/>
    <property type="evidence" value="ECO:0007669"/>
    <property type="project" value="UniProtKB-KW"/>
</dbReference>
<feature type="compositionally biased region" description="Polar residues" evidence="3">
    <location>
        <begin position="518"/>
        <end position="533"/>
    </location>
</feature>
<protein>
    <submittedName>
        <fullName evidence="10 11">Protein still life, isoform SIF type 1 isoform X1</fullName>
    </submittedName>
</protein>
<dbReference type="PROSITE" id="PS50229">
    <property type="entry name" value="WH1"/>
    <property type="match status" value="1"/>
</dbReference>
<dbReference type="InterPro" id="IPR043537">
    <property type="entry name" value="Tiam1/Tiam2/Sif"/>
</dbReference>
<feature type="region of interest" description="Disordered" evidence="3">
    <location>
        <begin position="152"/>
        <end position="189"/>
    </location>
</feature>
<dbReference type="InterPro" id="IPR055230">
    <property type="entry name" value="PH_Tiam1/2"/>
</dbReference>
<feature type="compositionally biased region" description="Polar residues" evidence="3">
    <location>
        <begin position="242"/>
        <end position="255"/>
    </location>
</feature>
<dbReference type="InterPro" id="IPR003116">
    <property type="entry name" value="RBD_dom"/>
</dbReference>
<dbReference type="InterPro" id="IPR001849">
    <property type="entry name" value="PH_domain"/>
</dbReference>
<dbReference type="FunFam" id="2.30.29.30:FF:000373">
    <property type="entry name" value="Protein still life, isoform SIF type"/>
    <property type="match status" value="1"/>
</dbReference>
<dbReference type="FunFam" id="2.30.29.30:FF:000337">
    <property type="entry name" value="Protein still life, isoform SIF type"/>
    <property type="match status" value="1"/>
</dbReference>
<feature type="region of interest" description="Disordered" evidence="3">
    <location>
        <begin position="202"/>
        <end position="566"/>
    </location>
</feature>
<evidence type="ECO:0000259" key="8">
    <source>
        <dbReference type="PROSITE" id="PS50898"/>
    </source>
</evidence>
<dbReference type="InterPro" id="IPR035899">
    <property type="entry name" value="DBL_dom_sf"/>
</dbReference>
<feature type="compositionally biased region" description="Acidic residues" evidence="3">
    <location>
        <begin position="1907"/>
        <end position="1920"/>
    </location>
</feature>
<dbReference type="SUPFAM" id="SSF50156">
    <property type="entry name" value="PDZ domain-like"/>
    <property type="match status" value="1"/>
</dbReference>
<evidence type="ECO:0000259" key="7">
    <source>
        <dbReference type="PROSITE" id="PS50229"/>
    </source>
</evidence>
<feature type="compositionally biased region" description="Low complexity" evidence="3">
    <location>
        <begin position="1141"/>
        <end position="1154"/>
    </location>
</feature>
<feature type="compositionally biased region" description="Basic and acidic residues" evidence="3">
    <location>
        <begin position="2132"/>
        <end position="2142"/>
    </location>
</feature>
<gene>
    <name evidence="10 11 12" type="primary">LOC113511845</name>
</gene>
<dbReference type="SMART" id="SM00455">
    <property type="entry name" value="RBD"/>
    <property type="match status" value="1"/>
</dbReference>
<evidence type="ECO:0000256" key="3">
    <source>
        <dbReference type="SAM" id="MobiDB-lite"/>
    </source>
</evidence>
<feature type="region of interest" description="Disordered" evidence="3">
    <location>
        <begin position="607"/>
        <end position="629"/>
    </location>
</feature>
<dbReference type="Proteomes" id="UP001652740">
    <property type="component" value="Unplaced"/>
</dbReference>
<feature type="compositionally biased region" description="Basic and acidic residues" evidence="3">
    <location>
        <begin position="2028"/>
        <end position="2041"/>
    </location>
</feature>
<feature type="region of interest" description="Disordered" evidence="3">
    <location>
        <begin position="1432"/>
        <end position="1463"/>
    </location>
</feature>
<evidence type="ECO:0000313" key="10">
    <source>
        <dbReference type="RefSeq" id="XP_031769292.1"/>
    </source>
</evidence>
<feature type="region of interest" description="Disordered" evidence="3">
    <location>
        <begin position="1829"/>
        <end position="2180"/>
    </location>
</feature>
<feature type="compositionally biased region" description="Basic residues" evidence="3">
    <location>
        <begin position="449"/>
        <end position="462"/>
    </location>
</feature>
<dbReference type="InterPro" id="IPR036034">
    <property type="entry name" value="PDZ_sf"/>
</dbReference>
<evidence type="ECO:0000256" key="2">
    <source>
        <dbReference type="ARBA" id="ARBA00022737"/>
    </source>
</evidence>
<dbReference type="InterPro" id="IPR001331">
    <property type="entry name" value="GDS_CDC24_CS"/>
</dbReference>
<dbReference type="CDD" id="cd01255">
    <property type="entry name" value="PH2_Tiam1_2"/>
    <property type="match status" value="1"/>
</dbReference>
<evidence type="ECO:0000256" key="1">
    <source>
        <dbReference type="ARBA" id="ARBA00022658"/>
    </source>
</evidence>
<feature type="compositionally biased region" description="Basic and acidic residues" evidence="3">
    <location>
        <begin position="678"/>
        <end position="718"/>
    </location>
</feature>
<dbReference type="Gene3D" id="2.30.29.30">
    <property type="entry name" value="Pleckstrin-homology domain (PH domain)/Phosphotyrosine-binding domain (PTB)"/>
    <property type="match status" value="3"/>
</dbReference>
<name>A0A6J3C997_GALME</name>
<dbReference type="CDD" id="cd00136">
    <property type="entry name" value="PDZ_canonical"/>
    <property type="match status" value="1"/>
</dbReference>
<sequence length="2243" mass="249614">MGNKLSSCSCAPILRKAYRYEDSPWQNSRRRDGHLLRLWAEVFHVSASGAGTVKWQQVSEDLVPVNIACIQDSPECVFHITAYNSQVDKILDVRLLQPGTRIGQASECFVYWKDPMTNDTWGLNFTSPIDAKQFRECCSPSFKFSRKASSSYSLKLEPPGNKQKFKAKRKPLSTPASPNRSSLTYGREPQCTCMTQEQYARLRAQDPRYRSSTLPRTTTRAIETEAGAAGGATGRTDKVAAATSSTSLYDNVTNSQPAHQAPPKPAARQTESQPPSRPPKSQETSTMTTNTSTAPKTVTASVGTHNTNINDDNQAGGVTGNASQHSQDLKSEGVQAGGTLTSTKSSATSTRPGKEHLQHMPKSVDYGDGNESSRESDRHSTHHHNVINNNTSGSRRTKSKSTEDMNMDSSTLKRMLKPMPSTESPVTSPEMGRRRYGGAAACPPSCGSHGHRHPQHAHHGHYSHVVNNNSSRQSSQRRGVGVGAAPSGYPGRGLYLELGGGERDMSPPSDNVMFDNQCYATTPSSSNGNSDQEPCQRRDGRHHHGKPCLSRQTSQSSATPAPGSPTSRLLLEYEMHLRNTLAKGMDAESYSLHTFEALLSQSMEDLEYNDNMPPSNQRSPYPSRRRPTQESILHSLRNLKEAAIRARGPASQCSGGGSRSSTLPLPHRLGVERQLSARSDRDGYYSDRNELMRERERDRERGYLSDHNSRDRVRDRDQGYLSDHQSSFVSASRCASCIGESARAAWYRHSDGWRGAPPPGPRRSPWDSLPSLRHEGSLNDSGYRSNRADSFEQRGVFDRQDSVRSEYTSDRESTRYGIVQQASIDSTDSRICYLTSSEISDDDRMSLTTAVSDEEDPGESAMNSPYKGKQTGAAAASFNCTGAVRKAGFLSVKKWLLRKKHQIELARKRGWKGYWVCLKGTTLLFYPCDSREGRSVEAAPKHLIIVDGAIMQPIPEHPKRDYIFCLSTAFGDAYLFQAPCQVELENWVNSIHSACAAAFARHRGKTGTLHLLQEEIYRLEKAIESDHKLKHMADLQQSVVSDPETRAQLAVQMLQWEENLERLHCEQFRLRCYMASLQSGELPNPKSLLTHVSRGTKSTLNKLGVFTVSSFHAFICARSPSLLNNLLAGRGATKRRAPNLSRSNSGSSRRSMQMSRDDGEAAVRVSLPEGTTATVGVREGMTVEEFLAAACARRSLNALEHFVRVKKRRDMEDHNYFVPHRSDLIETYLHTHEVVEVCAKILYQVELQRTTLEQMWGFSVEAELIENSERQDELCCYVSRVEDKSVAMQNGIIKGDEIMVINGAIVSDLDMMYLESVLQEELSLVMMMRSSRTEPPELSGMMRAATDDIIDSLVCPPPPSEPPVISDDMISGLIVPAPAWSKELYSPDADPHGGSSEAVSSGPPKVSSRTNSFEIENLLKKCGGVRGQSAEQVTGWCRSPAETRRGSPTGSVASAAAGTPSRHLSDADKLKKVLLELVDTERAYVKHLNNLLENYLEPLKKETFLSNAEINALFGNIQEIVTFQRQFLQNLEEALEAEPNFHHFEFSNQFRNVLFAVGNAFLFYVNHFKLYSSFCASHSKAQKVLHPNEGNQALQEFLAARNPKQQHSSTLESYLIKPIQRILKYPLLLQQLRNLTDVNSEEHLHLVEALKGMEKVAEHINEMQRIHEEYGAIFDHLFRQHQKSCKQPIDLSPGDLLYYGGVEWLNISDFLGKIKKGLELHAMCFVFKSAVVFLCKERLRQKKKLMGVSSKNNSNEVEIIRYQVLIPVTEVQVRASSAKDMDSHFLWELIHLRSQLQRRSEKVYVLSNSTADFRNAFLKTIRQIIRESVRNMSLPSTRPAPAPPRAPHPPHAPHTLDRDRDRDRPKHQVQVMQGSQTLGKTKKPKTTGQRLSAGNIEVGDLSRENSQDTEEPPQETTDEEPAFRHRSKTLGDTTESNAKRAPPPPPPDADKSDPGSKSEGEDEQPQPPAKRGLGRTPNHLTLSTTSTLSAGSTGSQARLIQSSHQPTQYQPTMVKELGKQESQSLKSSPERKSSSISDKKIKVIRSCSGSSINRDKSPNRCGDHVSPDRDRVTKVIVCKSPNKSNLKQVKTLYRSPRGSFDQSKSPRGSIDKSRSPQQSFDGSRSPRGSIMKSRENSIDRSRSPKPVPKKGIMRTPQASFDRSPSKSPNISRRSSKCSGEKLARLGTNSLDRMTHYSQLAKVEDKAIKMGIVVSKSTESIAKAIEHPTCVQCYLSGKKQSKTS</sequence>
<reference evidence="10" key="1">
    <citation type="submission" date="2025-04" db="UniProtKB">
        <authorList>
            <consortium name="RefSeq"/>
        </authorList>
    </citation>
    <scope>IDENTIFICATION</scope>
    <source>
        <tissue evidence="10">Whole adult</tissue>
        <tissue evidence="11 12">Whole larvae</tissue>
    </source>
</reference>
<dbReference type="InterPro" id="IPR011993">
    <property type="entry name" value="PH-like_dom_sf"/>
</dbReference>
<feature type="domain" description="PDZ" evidence="6">
    <location>
        <begin position="1244"/>
        <end position="1333"/>
    </location>
</feature>
<dbReference type="RefSeq" id="XP_052751391.1">
    <property type="nucleotide sequence ID" value="XM_052895431.1"/>
</dbReference>
<dbReference type="InterPro" id="IPR040655">
    <property type="entry name" value="TIAM1_CC-Ex"/>
</dbReference>
<dbReference type="CTD" id="43892"/>
<feature type="compositionally biased region" description="Pro residues" evidence="3">
    <location>
        <begin position="1838"/>
        <end position="1852"/>
    </location>
</feature>
<dbReference type="Pfam" id="PF23014">
    <property type="entry name" value="PH_Tiam1"/>
    <property type="match status" value="1"/>
</dbReference>
<dbReference type="Pfam" id="PF00621">
    <property type="entry name" value="RhoGEF"/>
    <property type="match status" value="1"/>
</dbReference>
<evidence type="ECO:0000313" key="9">
    <source>
        <dbReference type="Proteomes" id="UP001652740"/>
    </source>
</evidence>
<dbReference type="PROSITE" id="PS50898">
    <property type="entry name" value="RBD"/>
    <property type="match status" value="1"/>
</dbReference>
<feature type="domain" description="RBD" evidence="8">
    <location>
        <begin position="1161"/>
        <end position="1228"/>
    </location>
</feature>
<dbReference type="OrthoDB" id="8059989at2759"/>
<feature type="domain" description="DH" evidence="5">
    <location>
        <begin position="1469"/>
        <end position="1663"/>
    </location>
</feature>
<dbReference type="PROSITE" id="PS00741">
    <property type="entry name" value="DH_1"/>
    <property type="match status" value="1"/>
</dbReference>
<feature type="domain" description="WH1" evidence="7">
    <location>
        <begin position="27"/>
        <end position="145"/>
    </location>
</feature>
<dbReference type="FunFam" id="2.30.29.30:FF:000065">
    <property type="entry name" value="T cell lymphoma invasion and metastasis 1"/>
    <property type="match status" value="1"/>
</dbReference>
<feature type="region of interest" description="Disordered" evidence="3">
    <location>
        <begin position="1385"/>
        <end position="1410"/>
    </location>
</feature>
<dbReference type="GeneID" id="113511845"/>
<dbReference type="SMART" id="SM00461">
    <property type="entry name" value="WH1"/>
    <property type="match status" value="1"/>
</dbReference>
<dbReference type="InterPro" id="IPR000219">
    <property type="entry name" value="DH_dom"/>
</dbReference>
<feature type="compositionally biased region" description="Polar residues" evidence="3">
    <location>
        <begin position="298"/>
        <end position="313"/>
    </location>
</feature>
<feature type="compositionally biased region" description="Low complexity" evidence="3">
    <location>
        <begin position="553"/>
        <end position="566"/>
    </location>
</feature>
<proteinExistence type="predicted"/>
<dbReference type="PROSITE" id="PS50106">
    <property type="entry name" value="PDZ"/>
    <property type="match status" value="1"/>
</dbReference>
<dbReference type="Gene3D" id="6.10.140.680">
    <property type="match status" value="1"/>
</dbReference>
<dbReference type="InterPro" id="IPR001478">
    <property type="entry name" value="PDZ"/>
</dbReference>
<feature type="compositionally biased region" description="Low complexity" evidence="3">
    <location>
        <begin position="339"/>
        <end position="350"/>
    </location>
</feature>
<evidence type="ECO:0000313" key="12">
    <source>
        <dbReference type="RefSeq" id="XP_052751391.1"/>
    </source>
</evidence>
<feature type="compositionally biased region" description="Low complexity" evidence="3">
    <location>
        <begin position="281"/>
        <end position="297"/>
    </location>
</feature>
<dbReference type="RefSeq" id="XP_052751384.1">
    <property type="nucleotide sequence ID" value="XM_052895424.1"/>
</dbReference>
<dbReference type="Pfam" id="PF18385">
    <property type="entry name" value="Tiam_CC_Ex"/>
    <property type="match status" value="1"/>
</dbReference>
<feature type="domain" description="PH" evidence="4">
    <location>
        <begin position="883"/>
        <end position="996"/>
    </location>
</feature>
<dbReference type="PROSITE" id="PS50003">
    <property type="entry name" value="PH_DOMAIN"/>
    <property type="match status" value="1"/>
</dbReference>
<feature type="region of interest" description="Disordered" evidence="3">
    <location>
        <begin position="753"/>
        <end position="809"/>
    </location>
</feature>
<evidence type="ECO:0000313" key="11">
    <source>
        <dbReference type="RefSeq" id="XP_052751384.1"/>
    </source>
</evidence>
<dbReference type="CDD" id="cd00160">
    <property type="entry name" value="RhoGEF"/>
    <property type="match status" value="1"/>
</dbReference>
<dbReference type="CDD" id="cd01230">
    <property type="entry name" value="PH1_Tiam1_2"/>
    <property type="match status" value="1"/>
</dbReference>
<keyword evidence="9" id="KW-1185">Reference proteome</keyword>
<dbReference type="PANTHER" id="PTHR46001">
    <property type="entry name" value="TIAM (MAMMALIAN TUMOR INVASION AND METASTASIS FACTOR) HOMOLOG"/>
    <property type="match status" value="1"/>
</dbReference>
<feature type="compositionally biased region" description="Low complexity" evidence="3">
    <location>
        <begin position="465"/>
        <end position="479"/>
    </location>
</feature>
<keyword evidence="2" id="KW-0677">Repeat</keyword>
<evidence type="ECO:0000259" key="4">
    <source>
        <dbReference type="PROSITE" id="PS50003"/>
    </source>
</evidence>
<feature type="compositionally biased region" description="Polar residues" evidence="3">
    <location>
        <begin position="2156"/>
        <end position="2172"/>
    </location>
</feature>
<dbReference type="PANTHER" id="PTHR46001:SF3">
    <property type="entry name" value="PROTEIN STILL LIFE, ISOFORM SIF TYPE 1"/>
    <property type="match status" value="1"/>
</dbReference>
<dbReference type="Pfam" id="PF02196">
    <property type="entry name" value="RBD"/>
    <property type="match status" value="1"/>
</dbReference>
<dbReference type="SUPFAM" id="SSF48065">
    <property type="entry name" value="DBL homology domain (DH-domain)"/>
    <property type="match status" value="1"/>
</dbReference>
<dbReference type="InterPro" id="IPR000697">
    <property type="entry name" value="WH1/EVH1_dom"/>
</dbReference>